<feature type="domain" description="Phosphatidic acid phosphatase type 2/haloperoxidase" evidence="2">
    <location>
        <begin position="73"/>
        <end position="167"/>
    </location>
</feature>
<proteinExistence type="predicted"/>
<dbReference type="HOGENOM" id="CLU_106650_2_0_10"/>
<dbReference type="InterPro" id="IPR036938">
    <property type="entry name" value="PAP2/HPO_sf"/>
</dbReference>
<name>I3C1G7_9FLAO</name>
<dbReference type="Proteomes" id="UP000004690">
    <property type="component" value="Unassembled WGS sequence"/>
</dbReference>
<dbReference type="OrthoDB" id="9773582at2"/>
<dbReference type="EMBL" id="JH651380">
    <property type="protein sequence ID" value="EIJ37460.1"/>
    <property type="molecule type" value="Genomic_DNA"/>
</dbReference>
<keyword evidence="4" id="KW-1185">Reference proteome</keyword>
<keyword evidence="1" id="KW-0812">Transmembrane</keyword>
<feature type="transmembrane region" description="Helical" evidence="1">
    <location>
        <begin position="149"/>
        <end position="166"/>
    </location>
</feature>
<protein>
    <submittedName>
        <fullName evidence="3">Membrane-associated phospholipid phosphatase</fullName>
    </submittedName>
</protein>
<keyword evidence="1" id="KW-1133">Transmembrane helix</keyword>
<evidence type="ECO:0000256" key="1">
    <source>
        <dbReference type="SAM" id="Phobius"/>
    </source>
</evidence>
<dbReference type="CDD" id="cd03394">
    <property type="entry name" value="PAP2_like_5"/>
    <property type="match status" value="1"/>
</dbReference>
<evidence type="ECO:0000313" key="4">
    <source>
        <dbReference type="Proteomes" id="UP000004690"/>
    </source>
</evidence>
<dbReference type="Pfam" id="PF01569">
    <property type="entry name" value="PAP2"/>
    <property type="match status" value="1"/>
</dbReference>
<organism evidence="3 4">
    <name type="scientific">Galbibacter orientalis DSM 19592</name>
    <dbReference type="NCBI Taxonomy" id="926559"/>
    <lineage>
        <taxon>Bacteria</taxon>
        <taxon>Pseudomonadati</taxon>
        <taxon>Bacteroidota</taxon>
        <taxon>Flavobacteriia</taxon>
        <taxon>Flavobacteriales</taxon>
        <taxon>Flavobacteriaceae</taxon>
        <taxon>Galbibacter</taxon>
    </lineage>
</organism>
<feature type="transmembrane region" description="Helical" evidence="1">
    <location>
        <begin position="126"/>
        <end position="143"/>
    </location>
</feature>
<reference evidence="3 4" key="1">
    <citation type="submission" date="2012-02" db="EMBL/GenBank/DDBJ databases">
        <title>Improved High-Quality Draft genome of Joostella marina DSM 19592.</title>
        <authorList>
            <consortium name="US DOE Joint Genome Institute (JGI-PGF)"/>
            <person name="Lucas S."/>
            <person name="Copeland A."/>
            <person name="Lapidus A."/>
            <person name="Bruce D."/>
            <person name="Goodwin L."/>
            <person name="Pitluck S."/>
            <person name="Peters L."/>
            <person name="Chertkov O."/>
            <person name="Ovchinnikova G."/>
            <person name="Kyrpides N."/>
            <person name="Mavromatis K."/>
            <person name="Detter J.C."/>
            <person name="Han C."/>
            <person name="Land M."/>
            <person name="Hauser L."/>
            <person name="Markowitz V."/>
            <person name="Cheng J.-F."/>
            <person name="Hugenholtz P."/>
            <person name="Woyke T."/>
            <person name="Wu D."/>
            <person name="Tindall B."/>
            <person name="Brambilla E."/>
            <person name="Klenk H.-P."/>
            <person name="Eisen J.A."/>
        </authorList>
    </citation>
    <scope>NUCLEOTIDE SEQUENCE [LARGE SCALE GENOMIC DNA]</scope>
    <source>
        <strain evidence="3 4">DSM 19592</strain>
    </source>
</reference>
<evidence type="ECO:0000259" key="2">
    <source>
        <dbReference type="SMART" id="SM00014"/>
    </source>
</evidence>
<keyword evidence="1" id="KW-0472">Membrane</keyword>
<dbReference type="AlphaFoldDB" id="I3C1G7"/>
<feature type="transmembrane region" description="Helical" evidence="1">
    <location>
        <begin position="47"/>
        <end position="64"/>
    </location>
</feature>
<dbReference type="SMART" id="SM00014">
    <property type="entry name" value="acidPPc"/>
    <property type="match status" value="1"/>
</dbReference>
<gene>
    <name evidence="3" type="ORF">JoomaDRAFT_0404</name>
</gene>
<dbReference type="Gene3D" id="1.20.144.10">
    <property type="entry name" value="Phosphatidic acid phosphatase type 2/haloperoxidase"/>
    <property type="match status" value="1"/>
</dbReference>
<sequence>MCSLFNSPTKTFHFKIQRCFIFFVCLICFWNLRLYSQEKAIEISGDILLYAMPTISLGSTLVIGDKQGTWQFLKGFAVNEAMTFGLKLAISKPRPNEANNNSFPSGHTSTTFQSAAFIQKRYGWKYGIPAYALAGFTGFSRIYADQHDILDVLAGAVIGVGSSYLFTTEYQKKHMEVTFTSNRDNILLGFNYKF</sequence>
<dbReference type="STRING" id="926559.JoomaDRAFT_0404"/>
<dbReference type="InterPro" id="IPR000326">
    <property type="entry name" value="PAP2/HPO"/>
</dbReference>
<feature type="transmembrane region" description="Helical" evidence="1">
    <location>
        <begin position="19"/>
        <end position="35"/>
    </location>
</feature>
<dbReference type="SUPFAM" id="SSF48317">
    <property type="entry name" value="Acid phosphatase/Vanadium-dependent haloperoxidase"/>
    <property type="match status" value="1"/>
</dbReference>
<dbReference type="eggNOG" id="COG0671">
    <property type="taxonomic scope" value="Bacteria"/>
</dbReference>
<dbReference type="PANTHER" id="PTHR14969:SF13">
    <property type="entry name" value="AT30094P"/>
    <property type="match status" value="1"/>
</dbReference>
<accession>I3C1G7</accession>
<evidence type="ECO:0000313" key="3">
    <source>
        <dbReference type="EMBL" id="EIJ37460.1"/>
    </source>
</evidence>
<dbReference type="PANTHER" id="PTHR14969">
    <property type="entry name" value="SPHINGOSINE-1-PHOSPHATE PHOSPHOHYDROLASE"/>
    <property type="match status" value="1"/>
</dbReference>